<evidence type="ECO:0000256" key="8">
    <source>
        <dbReference type="ARBA" id="ARBA00023180"/>
    </source>
</evidence>
<dbReference type="PANTHER" id="PTHR42643:SF24">
    <property type="entry name" value="IONOTROPIC RECEPTOR 60A"/>
    <property type="match status" value="1"/>
</dbReference>
<evidence type="ECO:0000256" key="1">
    <source>
        <dbReference type="ARBA" id="ARBA00004651"/>
    </source>
</evidence>
<comment type="subcellular location">
    <subcellularLocation>
        <location evidence="1">Cell membrane</location>
        <topology evidence="1">Multi-pass membrane protein</topology>
    </subcellularLocation>
</comment>
<name>A0AAE1PFU0_9EUCA</name>
<dbReference type="InterPro" id="IPR052192">
    <property type="entry name" value="Insect_Ionotropic_Sensory_Rcpt"/>
</dbReference>
<evidence type="ECO:0000256" key="2">
    <source>
        <dbReference type="ARBA" id="ARBA00008685"/>
    </source>
</evidence>
<accession>A0AAE1PFU0</accession>
<feature type="transmembrane region" description="Helical" evidence="9">
    <location>
        <begin position="195"/>
        <end position="215"/>
    </location>
</feature>
<protein>
    <recommendedName>
        <fullName evidence="11">Ionotropic glutamate receptor C-terminal domain-containing protein</fullName>
    </recommendedName>
</protein>
<dbReference type="GO" id="GO:0050906">
    <property type="term" value="P:detection of stimulus involved in sensory perception"/>
    <property type="evidence" value="ECO:0007669"/>
    <property type="project" value="UniProtKB-ARBA"/>
</dbReference>
<evidence type="ECO:0000313" key="12">
    <source>
        <dbReference type="EMBL" id="KAK4307291.1"/>
    </source>
</evidence>
<gene>
    <name evidence="12" type="ORF">Pmani_020953</name>
</gene>
<keyword evidence="3" id="KW-1003">Cell membrane</keyword>
<feature type="chain" id="PRO_5042005183" description="Ionotropic glutamate receptor C-terminal domain-containing protein" evidence="10">
    <location>
        <begin position="17"/>
        <end position="223"/>
    </location>
</feature>
<keyword evidence="7" id="KW-0675">Receptor</keyword>
<proteinExistence type="inferred from homology"/>
<dbReference type="Pfam" id="PF00060">
    <property type="entry name" value="Lig_chan"/>
    <property type="match status" value="1"/>
</dbReference>
<feature type="domain" description="Ionotropic glutamate receptor C-terminal" evidence="11">
    <location>
        <begin position="1"/>
        <end position="206"/>
    </location>
</feature>
<evidence type="ECO:0000256" key="9">
    <source>
        <dbReference type="SAM" id="Phobius"/>
    </source>
</evidence>
<keyword evidence="6 9" id="KW-0472">Membrane</keyword>
<evidence type="ECO:0000256" key="10">
    <source>
        <dbReference type="SAM" id="SignalP"/>
    </source>
</evidence>
<dbReference type="InterPro" id="IPR001320">
    <property type="entry name" value="Iontro_rcpt_C"/>
</dbReference>
<dbReference type="GO" id="GO:0005886">
    <property type="term" value="C:plasma membrane"/>
    <property type="evidence" value="ECO:0007669"/>
    <property type="project" value="UniProtKB-SubCell"/>
</dbReference>
<evidence type="ECO:0000256" key="5">
    <source>
        <dbReference type="ARBA" id="ARBA00022989"/>
    </source>
</evidence>
<evidence type="ECO:0000256" key="3">
    <source>
        <dbReference type="ARBA" id="ARBA00022475"/>
    </source>
</evidence>
<evidence type="ECO:0000256" key="6">
    <source>
        <dbReference type="ARBA" id="ARBA00023136"/>
    </source>
</evidence>
<dbReference type="PANTHER" id="PTHR42643">
    <property type="entry name" value="IONOTROPIC RECEPTOR 20A-RELATED"/>
    <property type="match status" value="1"/>
</dbReference>
<keyword evidence="5 9" id="KW-1133">Transmembrane helix</keyword>
<evidence type="ECO:0000256" key="7">
    <source>
        <dbReference type="ARBA" id="ARBA00023170"/>
    </source>
</evidence>
<dbReference type="SUPFAM" id="SSF53850">
    <property type="entry name" value="Periplasmic binding protein-like II"/>
    <property type="match status" value="1"/>
</dbReference>
<dbReference type="GO" id="GO:0015276">
    <property type="term" value="F:ligand-gated monoatomic ion channel activity"/>
    <property type="evidence" value="ECO:0007669"/>
    <property type="project" value="InterPro"/>
</dbReference>
<dbReference type="EMBL" id="JAWZYT010002017">
    <property type="protein sequence ID" value="KAK4307291.1"/>
    <property type="molecule type" value="Genomic_DNA"/>
</dbReference>
<organism evidence="12 13">
    <name type="scientific">Petrolisthes manimaculis</name>
    <dbReference type="NCBI Taxonomy" id="1843537"/>
    <lineage>
        <taxon>Eukaryota</taxon>
        <taxon>Metazoa</taxon>
        <taxon>Ecdysozoa</taxon>
        <taxon>Arthropoda</taxon>
        <taxon>Crustacea</taxon>
        <taxon>Multicrustacea</taxon>
        <taxon>Malacostraca</taxon>
        <taxon>Eumalacostraca</taxon>
        <taxon>Eucarida</taxon>
        <taxon>Decapoda</taxon>
        <taxon>Pleocyemata</taxon>
        <taxon>Anomura</taxon>
        <taxon>Galatheoidea</taxon>
        <taxon>Porcellanidae</taxon>
        <taxon>Petrolisthes</taxon>
    </lineage>
</organism>
<dbReference type="Proteomes" id="UP001292094">
    <property type="component" value="Unassembled WGS sequence"/>
</dbReference>
<evidence type="ECO:0000313" key="13">
    <source>
        <dbReference type="Proteomes" id="UP001292094"/>
    </source>
</evidence>
<keyword evidence="4 9" id="KW-0812">Transmembrane</keyword>
<dbReference type="AlphaFoldDB" id="A0AAE1PFU0"/>
<feature type="signal peptide" evidence="10">
    <location>
        <begin position="1"/>
        <end position="16"/>
    </location>
</feature>
<evidence type="ECO:0000256" key="4">
    <source>
        <dbReference type="ARBA" id="ARBA00022692"/>
    </source>
</evidence>
<keyword evidence="10" id="KW-0732">Signal</keyword>
<comment type="similarity">
    <text evidence="2">Belongs to the glutamate-gated ion channel (TC 1.A.10.1) family.</text>
</comment>
<keyword evidence="13" id="KW-1185">Reference proteome</keyword>
<evidence type="ECO:0000259" key="11">
    <source>
        <dbReference type="Pfam" id="PF00060"/>
    </source>
</evidence>
<reference evidence="12" key="1">
    <citation type="submission" date="2023-11" db="EMBL/GenBank/DDBJ databases">
        <title>Genome assemblies of two species of porcelain crab, Petrolisthes cinctipes and Petrolisthes manimaculis (Anomura: Porcellanidae).</title>
        <authorList>
            <person name="Angst P."/>
        </authorList>
    </citation>
    <scope>NUCLEOTIDE SEQUENCE</scope>
    <source>
        <strain evidence="12">PB745_02</strain>
        <tissue evidence="12">Gill</tissue>
    </source>
</reference>
<keyword evidence="8" id="KW-0325">Glycoprotein</keyword>
<comment type="caution">
    <text evidence="12">The sequence shown here is derived from an EMBL/GenBank/DDBJ whole genome shotgun (WGS) entry which is preliminary data.</text>
</comment>
<sequence length="223" mass="24933">MGIWMLTTLVLTRGYAGTLMSLLAVRHVRQPYHTLMDVLNDPEVIQIWQKNSANEQLLRSVTSGIYREVMNQEELGLLIFRTQGQLSESLTSLVKPDGHVLIDVDVTVRNLIAGIFSQSERCDYFVSRDGFLPFYGVVASQKGNPLIPAISKRVMQLTSSGIFEYWFEKQIPNSTSCLITPSTVVERVPLSLASLWGVFVMLAAGLTSSVIAFCLENFITYFS</sequence>